<dbReference type="InterPro" id="IPR044159">
    <property type="entry name" value="IQM"/>
</dbReference>
<dbReference type="SUPFAM" id="SSF54277">
    <property type="entry name" value="CAD &amp; PB1 domains"/>
    <property type="match status" value="1"/>
</dbReference>
<accession>A0AAV6HLD4</accession>
<dbReference type="Pfam" id="PF00564">
    <property type="entry name" value="PB1"/>
    <property type="match status" value="1"/>
</dbReference>
<dbReference type="PROSITE" id="PS51745">
    <property type="entry name" value="PB1"/>
    <property type="match status" value="1"/>
</dbReference>
<keyword evidence="7" id="KW-1185">Reference proteome</keyword>
<dbReference type="Gene3D" id="3.10.20.90">
    <property type="entry name" value="Phosphatidylinositol 3-kinase Catalytic Subunit, Chain A, domain 1"/>
    <property type="match status" value="1"/>
</dbReference>
<evidence type="ECO:0000256" key="3">
    <source>
        <dbReference type="ARBA" id="ARBA00022490"/>
    </source>
</evidence>
<evidence type="ECO:0000256" key="2">
    <source>
        <dbReference type="ARBA" id="ARBA00004496"/>
    </source>
</evidence>
<keyword evidence="3" id="KW-0963">Cytoplasm</keyword>
<evidence type="ECO:0000313" key="7">
    <source>
        <dbReference type="Proteomes" id="UP000823749"/>
    </source>
</evidence>
<protein>
    <recommendedName>
        <fullName evidence="5">PB1 domain-containing protein</fullName>
    </recommendedName>
</protein>
<dbReference type="PANTHER" id="PTHR31250:SF27">
    <property type="entry name" value="IQ DOMAIN-CONTAINING PROTEIN IQM5"/>
    <property type="match status" value="1"/>
</dbReference>
<reference evidence="6" key="1">
    <citation type="submission" date="2020-08" db="EMBL/GenBank/DDBJ databases">
        <title>Plant Genome Project.</title>
        <authorList>
            <person name="Zhang R.-G."/>
        </authorList>
    </citation>
    <scope>NUCLEOTIDE SEQUENCE</scope>
    <source>
        <strain evidence="6">WSP0</strain>
        <tissue evidence="6">Leaf</tissue>
    </source>
</reference>
<keyword evidence="4" id="KW-0539">Nucleus</keyword>
<dbReference type="EMBL" id="JACTNZ010000036">
    <property type="protein sequence ID" value="KAG5512845.1"/>
    <property type="molecule type" value="Genomic_DNA"/>
</dbReference>
<feature type="domain" description="PB1" evidence="5">
    <location>
        <begin position="156"/>
        <end position="236"/>
    </location>
</feature>
<comment type="subcellular location">
    <subcellularLocation>
        <location evidence="2">Cytoplasm</location>
    </subcellularLocation>
    <subcellularLocation>
        <location evidence="1">Nucleus</location>
    </subcellularLocation>
</comment>
<gene>
    <name evidence="6" type="ORF">RHGRI_038672</name>
</gene>
<evidence type="ECO:0000256" key="1">
    <source>
        <dbReference type="ARBA" id="ARBA00004123"/>
    </source>
</evidence>
<dbReference type="PANTHER" id="PTHR31250">
    <property type="entry name" value="IQ DOMAIN-CONTAINING PROTEIN IQM3"/>
    <property type="match status" value="1"/>
</dbReference>
<evidence type="ECO:0000259" key="5">
    <source>
        <dbReference type="PROSITE" id="PS51745"/>
    </source>
</evidence>
<name>A0AAV6HLD4_9ERIC</name>
<dbReference type="SMART" id="SM00666">
    <property type="entry name" value="PB1"/>
    <property type="match status" value="1"/>
</dbReference>
<sequence>MLETTLSFKNLVQDIRNSGLNNEVDRFVDKSVPSISLLELDAASVTLQKVYKSNQMRRNLASCAVVVEELWWKALDFAALRQISVSFFSIEKHETAASQWARARTRAAKVGKGLSKDKNAQKLSLPCWLEAMVSPQEPFPAGHVFEFRNWNKHTNSVKIEAFYGEDMYKFLFPLTSGIDDLKKEVSKRLNVEVDRFEVKYRDEHGDLISLPLDEDWMLRLESSQGNDEIRVFVFDKVGGTPN</sequence>
<proteinExistence type="predicted"/>
<dbReference type="InterPro" id="IPR053793">
    <property type="entry name" value="PB1-like"/>
</dbReference>
<evidence type="ECO:0000313" key="6">
    <source>
        <dbReference type="EMBL" id="KAG5512845.1"/>
    </source>
</evidence>
<dbReference type="GO" id="GO:0005634">
    <property type="term" value="C:nucleus"/>
    <property type="evidence" value="ECO:0007669"/>
    <property type="project" value="UniProtKB-SubCell"/>
</dbReference>
<dbReference type="InterPro" id="IPR000270">
    <property type="entry name" value="PB1_dom"/>
</dbReference>
<dbReference type="AlphaFoldDB" id="A0AAV6HLD4"/>
<evidence type="ECO:0000256" key="4">
    <source>
        <dbReference type="ARBA" id="ARBA00023242"/>
    </source>
</evidence>
<dbReference type="GO" id="GO:0005737">
    <property type="term" value="C:cytoplasm"/>
    <property type="evidence" value="ECO:0007669"/>
    <property type="project" value="UniProtKB-SubCell"/>
</dbReference>
<organism evidence="6 7">
    <name type="scientific">Rhododendron griersonianum</name>
    <dbReference type="NCBI Taxonomy" id="479676"/>
    <lineage>
        <taxon>Eukaryota</taxon>
        <taxon>Viridiplantae</taxon>
        <taxon>Streptophyta</taxon>
        <taxon>Embryophyta</taxon>
        <taxon>Tracheophyta</taxon>
        <taxon>Spermatophyta</taxon>
        <taxon>Magnoliopsida</taxon>
        <taxon>eudicotyledons</taxon>
        <taxon>Gunneridae</taxon>
        <taxon>Pentapetalae</taxon>
        <taxon>asterids</taxon>
        <taxon>Ericales</taxon>
        <taxon>Ericaceae</taxon>
        <taxon>Ericoideae</taxon>
        <taxon>Rhodoreae</taxon>
        <taxon>Rhododendron</taxon>
    </lineage>
</organism>
<dbReference type="Proteomes" id="UP000823749">
    <property type="component" value="Unassembled WGS sequence"/>
</dbReference>
<comment type="caution">
    <text evidence="6">The sequence shown here is derived from an EMBL/GenBank/DDBJ whole genome shotgun (WGS) entry which is preliminary data.</text>
</comment>